<dbReference type="Pfam" id="PF00867">
    <property type="entry name" value="XPG_I"/>
    <property type="match status" value="1"/>
</dbReference>
<name>A0A6C0DCH2_9ZZZZ</name>
<organism evidence="5">
    <name type="scientific">viral metagenome</name>
    <dbReference type="NCBI Taxonomy" id="1070528"/>
    <lineage>
        <taxon>unclassified sequences</taxon>
        <taxon>metagenomes</taxon>
        <taxon>organismal metagenomes</taxon>
    </lineage>
</organism>
<keyword evidence="2" id="KW-0255">Endonuclease</keyword>
<evidence type="ECO:0000256" key="2">
    <source>
        <dbReference type="ARBA" id="ARBA00022759"/>
    </source>
</evidence>
<dbReference type="EMBL" id="MN739575">
    <property type="protein sequence ID" value="QHT13639.1"/>
    <property type="molecule type" value="Genomic_DNA"/>
</dbReference>
<accession>A0A6C0DCH2</accession>
<dbReference type="InterPro" id="IPR006084">
    <property type="entry name" value="XPG/Rad2"/>
</dbReference>
<dbReference type="SUPFAM" id="SSF88723">
    <property type="entry name" value="PIN domain-like"/>
    <property type="match status" value="1"/>
</dbReference>
<dbReference type="GO" id="GO:0017108">
    <property type="term" value="F:5'-flap endonuclease activity"/>
    <property type="evidence" value="ECO:0007669"/>
    <property type="project" value="TreeGrafter"/>
</dbReference>
<feature type="domain" description="XPG-I" evidence="4">
    <location>
        <begin position="124"/>
        <end position="193"/>
    </location>
</feature>
<keyword evidence="2" id="KW-0378">Hydrolase</keyword>
<evidence type="ECO:0000256" key="3">
    <source>
        <dbReference type="ARBA" id="ARBA00022842"/>
    </source>
</evidence>
<dbReference type="AlphaFoldDB" id="A0A6C0DCH2"/>
<reference evidence="5" key="1">
    <citation type="journal article" date="2020" name="Nature">
        <title>Giant virus diversity and host interactions through global metagenomics.</title>
        <authorList>
            <person name="Schulz F."/>
            <person name="Roux S."/>
            <person name="Paez-Espino D."/>
            <person name="Jungbluth S."/>
            <person name="Walsh D.A."/>
            <person name="Denef V.J."/>
            <person name="McMahon K.D."/>
            <person name="Konstantinidis K.T."/>
            <person name="Eloe-Fadrosh E.A."/>
            <person name="Kyrpides N.C."/>
            <person name="Woyke T."/>
        </authorList>
    </citation>
    <scope>NUCLEOTIDE SEQUENCE</scope>
    <source>
        <strain evidence="5">GVMAG-M-3300023174-132</strain>
    </source>
</reference>
<keyword evidence="3" id="KW-0460">Magnesium</keyword>
<evidence type="ECO:0000313" key="5">
    <source>
        <dbReference type="EMBL" id="QHT13639.1"/>
    </source>
</evidence>
<dbReference type="GO" id="GO:0046872">
    <property type="term" value="F:metal ion binding"/>
    <property type="evidence" value="ECO:0007669"/>
    <property type="project" value="UniProtKB-KW"/>
</dbReference>
<dbReference type="SMART" id="SM00484">
    <property type="entry name" value="XPGI"/>
    <property type="match status" value="1"/>
</dbReference>
<evidence type="ECO:0000259" key="4">
    <source>
        <dbReference type="SMART" id="SM00484"/>
    </source>
</evidence>
<dbReference type="PRINTS" id="PR00853">
    <property type="entry name" value="XPGRADSUPER"/>
</dbReference>
<sequence length="292" mass="32227">MPDFTTPGQIWGIDCSCLLFKARGANLDILTVLAGLLVKLLHHRIRPIVVFDGFTGGGAKADLLESRRQERQKVASALEHVREAATKAQTVTEKETCALQEAALQKKAPMVSRTDRDELKQFLHMAGVLFVTVRGEADDFLAALAREGKIHAVLTTDTDAFARGIPRVIVPETSDATVLIEWSLTAVLKGLMMPYDTFIRMCALMGSDYTSSSMPVPKAMRLAVAEDTVLTDEQEEAVRLLRGVGVGAEDMLDSKQKERWAIGSFEKEPQELTELVETKGWPRSWMNILLTA</sequence>
<dbReference type="Gene3D" id="3.40.50.1010">
    <property type="entry name" value="5'-nuclease"/>
    <property type="match status" value="1"/>
</dbReference>
<dbReference type="PANTHER" id="PTHR11081">
    <property type="entry name" value="FLAP ENDONUCLEASE FAMILY MEMBER"/>
    <property type="match status" value="1"/>
</dbReference>
<dbReference type="InterPro" id="IPR029060">
    <property type="entry name" value="PIN-like_dom_sf"/>
</dbReference>
<dbReference type="InterPro" id="IPR006086">
    <property type="entry name" value="XPG-I_dom"/>
</dbReference>
<dbReference type="PANTHER" id="PTHR11081:SF9">
    <property type="entry name" value="FLAP ENDONUCLEASE 1"/>
    <property type="match status" value="1"/>
</dbReference>
<keyword evidence="2" id="KW-0540">Nuclease</keyword>
<proteinExistence type="predicted"/>
<keyword evidence="1" id="KW-0479">Metal-binding</keyword>
<protein>
    <recommendedName>
        <fullName evidence="4">XPG-I domain-containing protein</fullName>
    </recommendedName>
</protein>
<evidence type="ECO:0000256" key="1">
    <source>
        <dbReference type="ARBA" id="ARBA00022723"/>
    </source>
</evidence>